<feature type="compositionally biased region" description="Basic and acidic residues" evidence="4">
    <location>
        <begin position="553"/>
        <end position="563"/>
    </location>
</feature>
<dbReference type="CDD" id="cd12257">
    <property type="entry name" value="RRM1_RBM26_like"/>
    <property type="match status" value="1"/>
</dbReference>
<feature type="compositionally biased region" description="Basic and acidic residues" evidence="4">
    <location>
        <begin position="517"/>
        <end position="530"/>
    </location>
</feature>
<dbReference type="SMART" id="SM00360">
    <property type="entry name" value="RRM"/>
    <property type="match status" value="1"/>
</dbReference>
<dbReference type="Gene3D" id="3.30.70.330">
    <property type="match status" value="1"/>
</dbReference>
<evidence type="ECO:0000313" key="6">
    <source>
        <dbReference type="EMBL" id="CAA2634047.1"/>
    </source>
</evidence>
<evidence type="ECO:0000313" key="7">
    <source>
        <dbReference type="Proteomes" id="UP001189122"/>
    </source>
</evidence>
<dbReference type="InterPro" id="IPR000504">
    <property type="entry name" value="RRM_dom"/>
</dbReference>
<dbReference type="Pfam" id="PF00076">
    <property type="entry name" value="RRM_1"/>
    <property type="match status" value="1"/>
</dbReference>
<keyword evidence="1 2" id="KW-0694">RNA-binding</keyword>
<keyword evidence="3" id="KW-0175">Coiled coil</keyword>
<feature type="compositionally biased region" description="Polar residues" evidence="4">
    <location>
        <begin position="15"/>
        <end position="26"/>
    </location>
</feature>
<feature type="region of interest" description="Disordered" evidence="4">
    <location>
        <begin position="173"/>
        <end position="209"/>
    </location>
</feature>
<evidence type="ECO:0000259" key="5">
    <source>
        <dbReference type="PROSITE" id="PS50102"/>
    </source>
</evidence>
<evidence type="ECO:0000256" key="2">
    <source>
        <dbReference type="PROSITE-ProRule" id="PRU00176"/>
    </source>
</evidence>
<dbReference type="SUPFAM" id="SSF54928">
    <property type="entry name" value="RNA-binding domain, RBD"/>
    <property type="match status" value="1"/>
</dbReference>
<reference evidence="6 7" key="1">
    <citation type="submission" date="2019-12" db="EMBL/GenBank/DDBJ databases">
        <authorList>
            <person name="Scholz U."/>
            <person name="Mascher M."/>
            <person name="Fiebig A."/>
        </authorList>
    </citation>
    <scope>NUCLEOTIDE SEQUENCE</scope>
</reference>
<gene>
    <name evidence="6" type="ORF">SI7747_17019511</name>
</gene>
<evidence type="ECO:0000256" key="1">
    <source>
        <dbReference type="ARBA" id="ARBA00022884"/>
    </source>
</evidence>
<dbReference type="InterPro" id="IPR035979">
    <property type="entry name" value="RBD_domain_sf"/>
</dbReference>
<dbReference type="EMBL" id="CACRZD030000017">
    <property type="protein sequence ID" value="CAA6673095.1"/>
    <property type="molecule type" value="Genomic_DNA"/>
</dbReference>
<dbReference type="Proteomes" id="UP001189122">
    <property type="component" value="Unassembled WGS sequence"/>
</dbReference>
<dbReference type="PROSITE" id="PS50102">
    <property type="entry name" value="RRM"/>
    <property type="match status" value="1"/>
</dbReference>
<feature type="compositionally biased region" description="Low complexity" evidence="4">
    <location>
        <begin position="176"/>
        <end position="188"/>
    </location>
</feature>
<accession>A0A7I8JTI9</accession>
<dbReference type="PANTHER" id="PTHR14398:SF0">
    <property type="entry name" value="ZINC FINGER PROTEIN SWM"/>
    <property type="match status" value="1"/>
</dbReference>
<feature type="compositionally biased region" description="Polar residues" evidence="4">
    <location>
        <begin position="536"/>
        <end position="547"/>
    </location>
</feature>
<feature type="compositionally biased region" description="Polar residues" evidence="4">
    <location>
        <begin position="564"/>
        <end position="584"/>
    </location>
</feature>
<evidence type="ECO:0000256" key="4">
    <source>
        <dbReference type="SAM" id="MobiDB-lite"/>
    </source>
</evidence>
<feature type="domain" description="RRM" evidence="5">
    <location>
        <begin position="324"/>
        <end position="396"/>
    </location>
</feature>
<dbReference type="GO" id="GO:0003723">
    <property type="term" value="F:RNA binding"/>
    <property type="evidence" value="ECO:0007669"/>
    <property type="project" value="UniProtKB-UniRule"/>
</dbReference>
<dbReference type="PANTHER" id="PTHR14398">
    <property type="entry name" value="RNA RECOGNITION RRM/RNP DOMAIN"/>
    <property type="match status" value="1"/>
</dbReference>
<dbReference type="GO" id="GO:0005634">
    <property type="term" value="C:nucleus"/>
    <property type="evidence" value="ECO:0007669"/>
    <property type="project" value="TreeGrafter"/>
</dbReference>
<dbReference type="InterPro" id="IPR012677">
    <property type="entry name" value="Nucleotide-bd_a/b_plait_sf"/>
</dbReference>
<dbReference type="InterPro" id="IPR045137">
    <property type="entry name" value="RBM26/27"/>
</dbReference>
<evidence type="ECO:0000256" key="3">
    <source>
        <dbReference type="SAM" id="Coils"/>
    </source>
</evidence>
<dbReference type="EMBL" id="LR743604">
    <property type="protein sequence ID" value="CAA2634047.1"/>
    <property type="molecule type" value="Genomic_DNA"/>
</dbReference>
<dbReference type="AlphaFoldDB" id="A0A7I8JTI9"/>
<organism evidence="6">
    <name type="scientific">Spirodela intermedia</name>
    <name type="common">Intermediate duckweed</name>
    <dbReference type="NCBI Taxonomy" id="51605"/>
    <lineage>
        <taxon>Eukaryota</taxon>
        <taxon>Viridiplantae</taxon>
        <taxon>Streptophyta</taxon>
        <taxon>Embryophyta</taxon>
        <taxon>Tracheophyta</taxon>
        <taxon>Spermatophyta</taxon>
        <taxon>Magnoliopsida</taxon>
        <taxon>Liliopsida</taxon>
        <taxon>Araceae</taxon>
        <taxon>Lemnoideae</taxon>
        <taxon>Spirodela</taxon>
    </lineage>
</organism>
<keyword evidence="7" id="KW-1185">Reference proteome</keyword>
<feature type="region of interest" description="Disordered" evidence="4">
    <location>
        <begin position="513"/>
        <end position="585"/>
    </location>
</feature>
<proteinExistence type="predicted"/>
<name>A0A7I8JTI9_SPIIN</name>
<feature type="coiled-coil region" evidence="3">
    <location>
        <begin position="470"/>
        <end position="508"/>
    </location>
</feature>
<feature type="region of interest" description="Disordered" evidence="4">
    <location>
        <begin position="1"/>
        <end position="41"/>
    </location>
</feature>
<protein>
    <recommendedName>
        <fullName evidence="5">RRM domain-containing protein</fullName>
    </recommendedName>
</protein>
<dbReference type="FunFam" id="3.30.70.330:FF:000719">
    <property type="entry name" value="Predicted protein"/>
    <property type="match status" value="1"/>
</dbReference>
<sequence length="674" mass="72150">MDFGQKTRMGRGFRPNNNSRFDSTTLVRPPIGGRGRGASSWNQHDARFNPLDPLGFASQVPSLLGAGFSSTSSAQSTTWGSYGFIPGMTNGCLDPLHPLNLQGALHPSINSVNVGMARQRCQDMCPMEHGMNRIVVEDVQSLSQFNLPVSLPTTNILGAQAAVGPLPPVTSSSFLTNSKSTPNKTTKSGMTNNGSGVDGAMPGPAPGVEADVYDPDQPLWNNDRPETSGACLRLPSPSTEDVGTLWEAGSSGHHNFIFSASTSSDQHSLSAGDHPSGPAAPPVWDGLDLVKVNTALDGSVPKTAKLTDTDAGRKLGKASQKAQRTLFVNGIPQKNNRREALVSHFQKFGEIIDIYIPVSSEKAFVQFSKREEAEAALKSPDAVMGNRFIKLWWANRDNIPDGEIKGHTTPVAVQSTSTPVQLQAFVRDRGESKTSIAPKAFTVAPVGGSTPASILQKPSTVGGPKVTPLVQSKMDSLESMKEELRKKQESLKQKRDDFKRQLEKLQKQNFSINKSEVVTERPAKKLKTDEAAEVTKASTPRPANSNIVGGHQGPEKPQDKGSSRETIVSPSSKLSRTLVQQSPRSLKLAGHSPGLYANRFKIDNRPTAFKIISPLPDDLASVAALKEHFSAFGDLAGLSSMPQGRTCDSGSVASSKAPEKASALQSNRLCHISL</sequence>